<dbReference type="Proteomes" id="UP000255102">
    <property type="component" value="Unassembled WGS sequence"/>
</dbReference>
<feature type="domain" description="C-type lysozyme inhibitor" evidence="6">
    <location>
        <begin position="43"/>
        <end position="103"/>
    </location>
</feature>
<accession>A0A378PIX7</accession>
<evidence type="ECO:0000313" key="8">
    <source>
        <dbReference type="Proteomes" id="UP000255102"/>
    </source>
</evidence>
<evidence type="ECO:0000256" key="5">
    <source>
        <dbReference type="SAM" id="SignalP"/>
    </source>
</evidence>
<evidence type="ECO:0000259" key="6">
    <source>
        <dbReference type="Pfam" id="PF09864"/>
    </source>
</evidence>
<dbReference type="AlphaFoldDB" id="A0A378PIX7"/>
<dbReference type="EMBL" id="UGPW01000001">
    <property type="protein sequence ID" value="STY86060.1"/>
    <property type="molecule type" value="Genomic_DNA"/>
</dbReference>
<feature type="chain" id="PRO_5016986745" evidence="5">
    <location>
        <begin position="17"/>
        <end position="120"/>
    </location>
</feature>
<evidence type="ECO:0000313" key="7">
    <source>
        <dbReference type="EMBL" id="STY86060.1"/>
    </source>
</evidence>
<reference evidence="7 8" key="1">
    <citation type="submission" date="2018-06" db="EMBL/GenBank/DDBJ databases">
        <authorList>
            <consortium name="Pathogen Informatics"/>
            <person name="Doyle S."/>
        </authorList>
    </citation>
    <scope>NUCLEOTIDE SEQUENCE [LARGE SCALE GENOMIC DNA]</scope>
    <source>
        <strain evidence="7 8">NCTC11227</strain>
    </source>
</reference>
<dbReference type="InterPro" id="IPR018660">
    <property type="entry name" value="MliC"/>
</dbReference>
<dbReference type="PROSITE" id="PS51257">
    <property type="entry name" value="PROKAR_LIPOPROTEIN"/>
    <property type="match status" value="1"/>
</dbReference>
<dbReference type="InterPro" id="IPR036328">
    <property type="entry name" value="MliC_sf"/>
</dbReference>
<evidence type="ECO:0000256" key="1">
    <source>
        <dbReference type="ARBA" id="ARBA00022729"/>
    </source>
</evidence>
<feature type="signal peptide" evidence="5">
    <location>
        <begin position="1"/>
        <end position="16"/>
    </location>
</feature>
<protein>
    <submittedName>
        <fullName evidence="7">Membrane-bound lysozyme-inhibitor of c-type lysozyme</fullName>
    </submittedName>
</protein>
<keyword evidence="1 5" id="KW-0732">Signal</keyword>
<dbReference type="Gene3D" id="2.40.128.200">
    <property type="match status" value="1"/>
</dbReference>
<organism evidence="7 8">
    <name type="scientific">Moraxella ovis</name>
    <dbReference type="NCBI Taxonomy" id="29433"/>
    <lineage>
        <taxon>Bacteria</taxon>
        <taxon>Pseudomonadati</taxon>
        <taxon>Pseudomonadota</taxon>
        <taxon>Gammaproteobacteria</taxon>
        <taxon>Moraxellales</taxon>
        <taxon>Moraxellaceae</taxon>
        <taxon>Moraxella</taxon>
    </lineage>
</organism>
<sequence length="120" mass="12770">MKIMMPVISVIALALAGCTTNNVSDVKVSTSSTYQVHSSNFICANGMTPKLTYINDNQAQLTLEGTTTTLTLDTSGSGERYVSQNGIFGYGGEWHQKGDVAAFAYKNIHGVPAEVSCEAE</sequence>
<proteinExistence type="predicted"/>
<dbReference type="Pfam" id="PF09864">
    <property type="entry name" value="MliC"/>
    <property type="match status" value="1"/>
</dbReference>
<keyword evidence="2" id="KW-0472">Membrane</keyword>
<gene>
    <name evidence="7" type="ORF">NCTC11227_00016</name>
</gene>
<evidence type="ECO:0000256" key="3">
    <source>
        <dbReference type="ARBA" id="ARBA00023139"/>
    </source>
</evidence>
<name>A0A378PIX7_9GAMM</name>
<dbReference type="RefSeq" id="WP_063513249.1">
    <property type="nucleotide sequence ID" value="NZ_CP011158.1"/>
</dbReference>
<evidence type="ECO:0000256" key="4">
    <source>
        <dbReference type="ARBA" id="ARBA00023288"/>
    </source>
</evidence>
<evidence type="ECO:0000256" key="2">
    <source>
        <dbReference type="ARBA" id="ARBA00023136"/>
    </source>
</evidence>
<dbReference type="SUPFAM" id="SSF141488">
    <property type="entry name" value="YdhA-like"/>
    <property type="match status" value="1"/>
</dbReference>
<keyword evidence="3" id="KW-0564">Palmitate</keyword>
<keyword evidence="4" id="KW-0449">Lipoprotein</keyword>